<keyword evidence="3" id="KW-1185">Reference proteome</keyword>
<accession>A0ABN9CB93</accession>
<feature type="compositionally biased region" description="Polar residues" evidence="1">
    <location>
        <begin position="92"/>
        <end position="105"/>
    </location>
</feature>
<proteinExistence type="predicted"/>
<organism evidence="2 3">
    <name type="scientific">Staurois parvus</name>
    <dbReference type="NCBI Taxonomy" id="386267"/>
    <lineage>
        <taxon>Eukaryota</taxon>
        <taxon>Metazoa</taxon>
        <taxon>Chordata</taxon>
        <taxon>Craniata</taxon>
        <taxon>Vertebrata</taxon>
        <taxon>Euteleostomi</taxon>
        <taxon>Amphibia</taxon>
        <taxon>Batrachia</taxon>
        <taxon>Anura</taxon>
        <taxon>Neobatrachia</taxon>
        <taxon>Ranoidea</taxon>
        <taxon>Ranidae</taxon>
        <taxon>Staurois</taxon>
    </lineage>
</organism>
<dbReference type="Proteomes" id="UP001162483">
    <property type="component" value="Unassembled WGS sequence"/>
</dbReference>
<feature type="region of interest" description="Disordered" evidence="1">
    <location>
        <begin position="40"/>
        <end position="113"/>
    </location>
</feature>
<protein>
    <submittedName>
        <fullName evidence="2">Uncharacterized protein</fullName>
    </submittedName>
</protein>
<feature type="compositionally biased region" description="Low complexity" evidence="1">
    <location>
        <begin position="64"/>
        <end position="75"/>
    </location>
</feature>
<feature type="non-terminal residue" evidence="2">
    <location>
        <position position="113"/>
    </location>
</feature>
<evidence type="ECO:0000313" key="2">
    <source>
        <dbReference type="EMBL" id="CAI9557345.1"/>
    </source>
</evidence>
<dbReference type="EMBL" id="CATNWA010009075">
    <property type="protein sequence ID" value="CAI9557345.1"/>
    <property type="molecule type" value="Genomic_DNA"/>
</dbReference>
<feature type="compositionally biased region" description="Basic and acidic residues" evidence="1">
    <location>
        <begin position="76"/>
        <end position="91"/>
    </location>
</feature>
<name>A0ABN9CB93_9NEOB</name>
<reference evidence="2" key="1">
    <citation type="submission" date="2023-05" db="EMBL/GenBank/DDBJ databases">
        <authorList>
            <person name="Stuckert A."/>
        </authorList>
    </citation>
    <scope>NUCLEOTIDE SEQUENCE</scope>
</reference>
<comment type="caution">
    <text evidence="2">The sequence shown here is derived from an EMBL/GenBank/DDBJ whole genome shotgun (WGS) entry which is preliminary data.</text>
</comment>
<sequence length="113" mass="12161">EARAFILLCFEPDPTKRATVADLLRDFFLKQANKGKKSKIAFKPSDYNRSTSLPLPVPGELAGSSSSEHGSVSPDSDAKHEIFFEKAKRSISETASSKATTTNLSVPDDGSVS</sequence>
<gene>
    <name evidence="2" type="ORF">SPARVUS_LOCUS4693206</name>
</gene>
<evidence type="ECO:0000313" key="3">
    <source>
        <dbReference type="Proteomes" id="UP001162483"/>
    </source>
</evidence>
<feature type="non-terminal residue" evidence="2">
    <location>
        <position position="1"/>
    </location>
</feature>
<evidence type="ECO:0000256" key="1">
    <source>
        <dbReference type="SAM" id="MobiDB-lite"/>
    </source>
</evidence>